<dbReference type="KEGG" id="scj:SCANT_v1c07910"/>
<evidence type="ECO:0000313" key="3">
    <source>
        <dbReference type="Proteomes" id="UP000063919"/>
    </source>
</evidence>
<feature type="compositionally biased region" description="Polar residues" evidence="1">
    <location>
        <begin position="25"/>
        <end position="39"/>
    </location>
</feature>
<dbReference type="EMBL" id="CP012622">
    <property type="protein sequence ID" value="ALD66697.1"/>
    <property type="molecule type" value="Genomic_DNA"/>
</dbReference>
<reference evidence="2 3" key="1">
    <citation type="journal article" date="2015" name="Genome Announc.">
        <title>Complete Genome Sequence of Spiroplasma cantharicola CC-1T (DSM 21588), a Bacterium Isolated from Soldier Beetle (Cantharis carolinus).</title>
        <authorList>
            <person name="Lo W.S."/>
            <person name="Liu P.Y."/>
            <person name="Kuo C.H."/>
        </authorList>
    </citation>
    <scope>NUCLEOTIDE SEQUENCE [LARGE SCALE GENOMIC DNA]</scope>
    <source>
        <strain evidence="2 3">CC-1</strain>
    </source>
</reference>
<dbReference type="AlphaFoldDB" id="A0A0M4JSV0"/>
<keyword evidence="3" id="KW-1185">Reference proteome</keyword>
<evidence type="ECO:0000256" key="1">
    <source>
        <dbReference type="SAM" id="MobiDB-lite"/>
    </source>
</evidence>
<dbReference type="STRING" id="362837.SCANT_v1c07910"/>
<dbReference type="OrthoDB" id="389900at2"/>
<dbReference type="RefSeq" id="WP_053946448.1">
    <property type="nucleotide sequence ID" value="NZ_CP012622.1"/>
</dbReference>
<feature type="region of interest" description="Disordered" evidence="1">
    <location>
        <begin position="1"/>
        <end position="59"/>
    </location>
</feature>
<protein>
    <submittedName>
        <fullName evidence="2">Uncharacterized protein</fullName>
    </submittedName>
</protein>
<organism evidence="2 3">
    <name type="scientific">Spiroplasma cantharicola</name>
    <dbReference type="NCBI Taxonomy" id="362837"/>
    <lineage>
        <taxon>Bacteria</taxon>
        <taxon>Bacillati</taxon>
        <taxon>Mycoplasmatota</taxon>
        <taxon>Mollicutes</taxon>
        <taxon>Entomoplasmatales</taxon>
        <taxon>Spiroplasmataceae</taxon>
        <taxon>Spiroplasma</taxon>
    </lineage>
</organism>
<sequence>MANKDFKNIYNYQPLDPHDPKMPSLTKTPSSYEKTQTLDLNEHKSTKEPTQELVFESDKPKKKSSEVIIEGLEDSKKSASSIISKLKKQNEITQTTELEPELVTNDFVFPDPKSELNILNSFAHKRMTSYKELNETKARIKMSRGEVRIKLTQEEIQLVLNKFKAKVVKVTQKEVVLKNNKYGFEIYRNGSDKRYWVVATCFEEIWDPKSTNYMNLWTGNSFTGYGFHNFNETLEQTETMMTKGKTGWIMWKDHVIDWNKDTNRFYSGSEPKQFSYNEYKKIVKWYKENKIWILVKQEKVKDIEDLMEENKEKRRRGEKIPALSTIQEKLLQPPRKASLVYGYPVANPNYKGKDYVKPENKLYQIGFAYSE</sequence>
<evidence type="ECO:0000313" key="2">
    <source>
        <dbReference type="EMBL" id="ALD66697.1"/>
    </source>
</evidence>
<dbReference type="Proteomes" id="UP000063919">
    <property type="component" value="Chromosome"/>
</dbReference>
<dbReference type="PATRIC" id="fig|362837.3.peg.807"/>
<name>A0A0M4JSV0_9MOLU</name>
<gene>
    <name evidence="2" type="ORF">SCANT_v1c07910</name>
</gene>
<accession>A0A0M4JSV0</accession>
<proteinExistence type="predicted"/>
<feature type="compositionally biased region" description="Basic and acidic residues" evidence="1">
    <location>
        <begin position="40"/>
        <end position="59"/>
    </location>
</feature>